<dbReference type="Proteomes" id="UP000582659">
    <property type="component" value="Unassembled WGS sequence"/>
</dbReference>
<name>A0A1I7S9T8_BURXY</name>
<dbReference type="eggNOG" id="KOG1295">
    <property type="taxonomic scope" value="Eukaryota"/>
</dbReference>
<comment type="similarity">
    <text evidence="2">Belongs to the RENT3 family.</text>
</comment>
<evidence type="ECO:0000313" key="9">
    <source>
        <dbReference type="Proteomes" id="UP000659654"/>
    </source>
</evidence>
<dbReference type="GO" id="GO:0003729">
    <property type="term" value="F:mRNA binding"/>
    <property type="evidence" value="ECO:0007669"/>
    <property type="project" value="TreeGrafter"/>
</dbReference>
<keyword evidence="9" id="KW-1185">Reference proteome</keyword>
<accession>A0A1I7S9T8</accession>
<dbReference type="SUPFAM" id="SSF54928">
    <property type="entry name" value="RNA-binding domain, RBD"/>
    <property type="match status" value="1"/>
</dbReference>
<evidence type="ECO:0000256" key="5">
    <source>
        <dbReference type="SAM" id="MobiDB-lite"/>
    </source>
</evidence>
<feature type="region of interest" description="Disordered" evidence="5">
    <location>
        <begin position="178"/>
        <end position="358"/>
    </location>
</feature>
<dbReference type="InterPro" id="IPR005120">
    <property type="entry name" value="UPF3_dom"/>
</dbReference>
<dbReference type="Proteomes" id="UP000095284">
    <property type="component" value="Unplaced"/>
</dbReference>
<dbReference type="GO" id="GO:0005737">
    <property type="term" value="C:cytoplasm"/>
    <property type="evidence" value="ECO:0007669"/>
    <property type="project" value="TreeGrafter"/>
</dbReference>
<dbReference type="PANTHER" id="PTHR13112">
    <property type="entry name" value="UPF3 REGULATOR OF NONSENSE TRANSCRIPTS-LIKE PROTEIN"/>
    <property type="match status" value="1"/>
</dbReference>
<dbReference type="GO" id="GO:0045727">
    <property type="term" value="P:positive regulation of translation"/>
    <property type="evidence" value="ECO:0007669"/>
    <property type="project" value="TreeGrafter"/>
</dbReference>
<dbReference type="InterPro" id="IPR035979">
    <property type="entry name" value="RBD_domain_sf"/>
</dbReference>
<evidence type="ECO:0000256" key="4">
    <source>
        <dbReference type="ARBA" id="ARBA00023242"/>
    </source>
</evidence>
<feature type="compositionally biased region" description="Basic and acidic residues" evidence="5">
    <location>
        <begin position="319"/>
        <end position="331"/>
    </location>
</feature>
<dbReference type="InterPro" id="IPR012677">
    <property type="entry name" value="Nucleotide-bd_a/b_plait_sf"/>
</dbReference>
<evidence type="ECO:0000313" key="8">
    <source>
        <dbReference type="Proteomes" id="UP000095284"/>
    </source>
</evidence>
<sequence length="358" mass="42695">MTQNAKTKTPKFKLIIRRLPRELTEEDLKEQLSPLDDHEAFWFRPSNKDLMPWAFSRAYIVFNDIEKAQEFKNKFHGYVFVDKMGFESKAIVEMAFHQEVPSSFPQDAMTSDKRTNTLESRPDYQEFLAVYETTTVVKKVTDFDELIKEVENKEKLLEAGQIQQTPLTDFMIKQHLEKEKKRRARREKHSPYAAIEEEKKPETTKKTRAEAWKEKKEKERKEPRKDREEKERPVKTPEDKEKVKKDKPEPREKVKHEKERKNRRKEKDGNEKEDRKPIKLLTKDKNNEDVITEVQKVPVDEKERLPSALVPDPSVVGERTAKSGEPKEKKERPRRPHRPEREVYRPARARQNKEKPQE</sequence>
<dbReference type="AlphaFoldDB" id="A0A1I7S9T8"/>
<dbReference type="GO" id="GO:0005730">
    <property type="term" value="C:nucleolus"/>
    <property type="evidence" value="ECO:0007669"/>
    <property type="project" value="TreeGrafter"/>
</dbReference>
<dbReference type="PANTHER" id="PTHR13112:SF0">
    <property type="entry name" value="FI21285P1"/>
    <property type="match status" value="1"/>
</dbReference>
<dbReference type="Gene3D" id="3.30.70.330">
    <property type="match status" value="1"/>
</dbReference>
<dbReference type="OrthoDB" id="18087at2759"/>
<keyword evidence="3" id="KW-0866">Nonsense-mediated mRNA decay</keyword>
<keyword evidence="4" id="KW-0539">Nucleus</keyword>
<evidence type="ECO:0000256" key="1">
    <source>
        <dbReference type="ARBA" id="ARBA00004123"/>
    </source>
</evidence>
<evidence type="ECO:0000256" key="3">
    <source>
        <dbReference type="ARBA" id="ARBA00023161"/>
    </source>
</evidence>
<dbReference type="WBParaSite" id="BXY_0978500.1">
    <property type="protein sequence ID" value="BXY_0978500.1"/>
    <property type="gene ID" value="BXY_0978500"/>
</dbReference>
<proteinExistence type="inferred from homology"/>
<protein>
    <submittedName>
        <fullName evidence="7">(pine wood nematode) hypothetical protein</fullName>
    </submittedName>
    <submittedName>
        <fullName evidence="10">Smg4_UPF3 domain-containing protein</fullName>
    </submittedName>
</protein>
<dbReference type="InterPro" id="IPR039722">
    <property type="entry name" value="Upf3"/>
</dbReference>
<dbReference type="Pfam" id="PF03467">
    <property type="entry name" value="Smg4_UPF3"/>
    <property type="match status" value="1"/>
</dbReference>
<reference evidence="10" key="1">
    <citation type="submission" date="2016-11" db="UniProtKB">
        <authorList>
            <consortium name="WormBaseParasite"/>
        </authorList>
    </citation>
    <scope>IDENTIFICATION</scope>
</reference>
<dbReference type="SMR" id="A0A1I7S9T8"/>
<dbReference type="CDD" id="cd12455">
    <property type="entry name" value="RRM_like_Smg4_UPF3"/>
    <property type="match status" value="1"/>
</dbReference>
<reference evidence="7" key="2">
    <citation type="submission" date="2020-09" db="EMBL/GenBank/DDBJ databases">
        <authorList>
            <person name="Kikuchi T."/>
        </authorList>
    </citation>
    <scope>NUCLEOTIDE SEQUENCE</scope>
    <source>
        <strain evidence="7">Ka4C1</strain>
    </source>
</reference>
<feature type="compositionally biased region" description="Basic and acidic residues" evidence="5">
    <location>
        <begin position="339"/>
        <end position="358"/>
    </location>
</feature>
<gene>
    <name evidence="7" type="ORF">BXYJ_LOCUS13900</name>
</gene>
<evidence type="ECO:0000313" key="7">
    <source>
        <dbReference type="EMBL" id="CAD5233809.1"/>
    </source>
</evidence>
<dbReference type="Proteomes" id="UP000659654">
    <property type="component" value="Unassembled WGS sequence"/>
</dbReference>
<comment type="subcellular location">
    <subcellularLocation>
        <location evidence="1">Nucleus</location>
    </subcellularLocation>
</comment>
<dbReference type="EMBL" id="CAJFCV020000006">
    <property type="protein sequence ID" value="CAG9129231.1"/>
    <property type="molecule type" value="Genomic_DNA"/>
</dbReference>
<evidence type="ECO:0000313" key="10">
    <source>
        <dbReference type="WBParaSite" id="BXY_0978500.1"/>
    </source>
</evidence>
<evidence type="ECO:0000256" key="2">
    <source>
        <dbReference type="ARBA" id="ARBA00005991"/>
    </source>
</evidence>
<feature type="compositionally biased region" description="Basic and acidic residues" evidence="5">
    <location>
        <begin position="196"/>
        <end position="288"/>
    </location>
</feature>
<feature type="domain" description="UPF3" evidence="6">
    <location>
        <begin position="11"/>
        <end position="174"/>
    </location>
</feature>
<organism evidence="8 10">
    <name type="scientific">Bursaphelenchus xylophilus</name>
    <name type="common">Pinewood nematode worm</name>
    <name type="synonym">Aphelenchoides xylophilus</name>
    <dbReference type="NCBI Taxonomy" id="6326"/>
    <lineage>
        <taxon>Eukaryota</taxon>
        <taxon>Metazoa</taxon>
        <taxon>Ecdysozoa</taxon>
        <taxon>Nematoda</taxon>
        <taxon>Chromadorea</taxon>
        <taxon>Rhabditida</taxon>
        <taxon>Tylenchina</taxon>
        <taxon>Tylenchomorpha</taxon>
        <taxon>Aphelenchoidea</taxon>
        <taxon>Aphelenchoididae</taxon>
        <taxon>Bursaphelenchus</taxon>
    </lineage>
</organism>
<dbReference type="GO" id="GO:0000184">
    <property type="term" value="P:nuclear-transcribed mRNA catabolic process, nonsense-mediated decay"/>
    <property type="evidence" value="ECO:0007669"/>
    <property type="project" value="UniProtKB-KW"/>
</dbReference>
<evidence type="ECO:0000259" key="6">
    <source>
        <dbReference type="Pfam" id="PF03467"/>
    </source>
</evidence>
<dbReference type="EMBL" id="CAJFDI010000006">
    <property type="protein sequence ID" value="CAD5233809.1"/>
    <property type="molecule type" value="Genomic_DNA"/>
</dbReference>